<evidence type="ECO:0000313" key="2">
    <source>
        <dbReference type="Proteomes" id="UP001317822"/>
    </source>
</evidence>
<dbReference type="Proteomes" id="UP001317822">
    <property type="component" value="Chromosome"/>
</dbReference>
<dbReference type="EMBL" id="AP027041">
    <property type="protein sequence ID" value="BDU16683.1"/>
    <property type="molecule type" value="Genomic_DNA"/>
</dbReference>
<dbReference type="Pfam" id="PF18143">
    <property type="entry name" value="HAD_SAK_2"/>
    <property type="match status" value="1"/>
</dbReference>
<gene>
    <name evidence="1" type="ORF">LA521A_18840</name>
</gene>
<sequence length="177" mass="20003">MTKRDAPVILFLDFDGTLHPLWTYEAGQRTNVTRAYEGPWLSEAATLASLLVPHSANLEVVISSLWARRLALEELRALLPSDLRGLVRDAIWTPDDKSPPPVGKFAPIQAWLQRAGCQQEWIALDDDNRNWPEDQSHRLVWAKGTLASSDVQHALTRRLAQVLHGRVARAFDSYYPI</sequence>
<name>A0ABM8DDK3_9GAMM</name>
<reference evidence="1 2" key="1">
    <citation type="journal article" date="2023" name="Int. J. Syst. Evol. Microbiol.">
        <title>Physiological and genomic analyses of cobalamin (vitamin B12)-auxotrophy of Lysobacter auxotrophicus sp. nov., a methionine-auxotrophic chitinolytic bacterium isolated from chitin-treated soil.</title>
        <authorList>
            <person name="Saito A."/>
            <person name="Dohra H."/>
            <person name="Hamada M."/>
            <person name="Moriuchi R."/>
            <person name="Kotsuchibashi Y."/>
            <person name="Mori K."/>
        </authorList>
    </citation>
    <scope>NUCLEOTIDE SEQUENCE [LARGE SCALE GENOMIC DNA]</scope>
    <source>
        <strain evidence="1 2">5-21a</strain>
    </source>
</reference>
<organism evidence="1 2">
    <name type="scientific">Lysobacter auxotrophicus</name>
    <dbReference type="NCBI Taxonomy" id="2992573"/>
    <lineage>
        <taxon>Bacteria</taxon>
        <taxon>Pseudomonadati</taxon>
        <taxon>Pseudomonadota</taxon>
        <taxon>Gammaproteobacteria</taxon>
        <taxon>Lysobacterales</taxon>
        <taxon>Lysobacteraceae</taxon>
        <taxon>Lysobacter</taxon>
    </lineage>
</organism>
<accession>A0ABM8DDK3</accession>
<dbReference type="RefSeq" id="WP_425494501.1">
    <property type="nucleotide sequence ID" value="NZ_AP027041.1"/>
</dbReference>
<keyword evidence="2" id="KW-1185">Reference proteome</keyword>
<proteinExistence type="predicted"/>
<evidence type="ECO:0000313" key="1">
    <source>
        <dbReference type="EMBL" id="BDU16683.1"/>
    </source>
</evidence>
<protein>
    <submittedName>
        <fullName evidence="1">HAD domain-containing protein</fullName>
    </submittedName>
</protein>